<dbReference type="OrthoDB" id="5355744at2"/>
<proteinExistence type="predicted"/>
<gene>
    <name evidence="2" type="ORF">PX52LOC_03547</name>
</gene>
<protein>
    <recommendedName>
        <fullName evidence="1">ATP-grasp domain-containing protein</fullName>
    </recommendedName>
</protein>
<dbReference type="EMBL" id="CP042425">
    <property type="protein sequence ID" value="QEL16587.1"/>
    <property type="molecule type" value="Genomic_DNA"/>
</dbReference>
<name>A0A5C1AEE8_9BACT</name>
<dbReference type="Pfam" id="PF14243">
    <property type="entry name" value="R2K_3"/>
    <property type="match status" value="1"/>
</dbReference>
<feature type="domain" description="ATP-grasp" evidence="1">
    <location>
        <begin position="132"/>
        <end position="285"/>
    </location>
</feature>
<accession>A0A5C1AEE8</accession>
<keyword evidence="3" id="KW-1185">Reference proteome</keyword>
<dbReference type="RefSeq" id="WP_149111298.1">
    <property type="nucleotide sequence ID" value="NZ_CP042425.1"/>
</dbReference>
<reference evidence="3" key="1">
    <citation type="submission" date="2019-08" db="EMBL/GenBank/DDBJ databases">
        <title>Limnoglobus roseus gen. nov., sp. nov., a novel freshwater planctomycete with a giant genome from the family Gemmataceae.</title>
        <authorList>
            <person name="Kulichevskaya I.S."/>
            <person name="Naumoff D.G."/>
            <person name="Miroshnikov K."/>
            <person name="Ivanova A."/>
            <person name="Philippov D.A."/>
            <person name="Hakobyan A."/>
            <person name="Rijpstra I.C."/>
            <person name="Sinninghe Damste J.S."/>
            <person name="Liesack W."/>
            <person name="Dedysh S.N."/>
        </authorList>
    </citation>
    <scope>NUCLEOTIDE SEQUENCE [LARGE SCALE GENOMIC DNA]</scope>
    <source>
        <strain evidence="3">PX52</strain>
    </source>
</reference>
<evidence type="ECO:0000313" key="2">
    <source>
        <dbReference type="EMBL" id="QEL16587.1"/>
    </source>
</evidence>
<dbReference type="KEGG" id="lrs:PX52LOC_03547"/>
<sequence>MILLFPQNPLMRKLPESIFESEFDAAQSLGLKCLLFAEELISLEGIDHALKRLPEGNGDEILYRGWIFREEVYRQFHDALLARGHRLVSSPAQYAEVTYFPNYYPKIRDCSPEAVWTDKPDAYSAWSASRKLGDGPFVLKDHIKSAKHLWHDACFVPKGSGRENFERIAENLQNEQGKSFNRGFVVKQYVPLRSRGPGPREYPLCEEYRLFFWKRKLLVASHYHDQSAQPVDWEPFEKVAERFDAPFFSMDVGQTEGGDWIVVDMGAGECSSLPPSLPAAEFYGKLIESLSIRASDTP</sequence>
<dbReference type="Proteomes" id="UP000324974">
    <property type="component" value="Chromosome"/>
</dbReference>
<dbReference type="InterPro" id="IPR025643">
    <property type="entry name" value="R2K_3"/>
</dbReference>
<organism evidence="2 3">
    <name type="scientific">Limnoglobus roseus</name>
    <dbReference type="NCBI Taxonomy" id="2598579"/>
    <lineage>
        <taxon>Bacteria</taxon>
        <taxon>Pseudomonadati</taxon>
        <taxon>Planctomycetota</taxon>
        <taxon>Planctomycetia</taxon>
        <taxon>Gemmatales</taxon>
        <taxon>Gemmataceae</taxon>
        <taxon>Limnoglobus</taxon>
    </lineage>
</organism>
<dbReference type="AlphaFoldDB" id="A0A5C1AEE8"/>
<evidence type="ECO:0000313" key="3">
    <source>
        <dbReference type="Proteomes" id="UP000324974"/>
    </source>
</evidence>
<evidence type="ECO:0000259" key="1">
    <source>
        <dbReference type="Pfam" id="PF14243"/>
    </source>
</evidence>